<keyword evidence="5" id="KW-1185">Reference proteome</keyword>
<name>A0A9W5YGR7_9FIRM</name>
<dbReference type="NCBIfam" id="TIGR00654">
    <property type="entry name" value="PhzF_family"/>
    <property type="match status" value="1"/>
</dbReference>
<dbReference type="PIRSF" id="PIRSF016184">
    <property type="entry name" value="PhzC_PhzF"/>
    <property type="match status" value="1"/>
</dbReference>
<dbReference type="AlphaFoldDB" id="A0A9W5YGR7"/>
<dbReference type="RefSeq" id="WP_281818881.1">
    <property type="nucleotide sequence ID" value="NZ_BRLB01000020.1"/>
</dbReference>
<dbReference type="Proteomes" id="UP001144256">
    <property type="component" value="Unassembled WGS sequence"/>
</dbReference>
<dbReference type="EMBL" id="BRLB01000020">
    <property type="protein sequence ID" value="GKX31644.1"/>
    <property type="molecule type" value="Genomic_DNA"/>
</dbReference>
<dbReference type="SUPFAM" id="SSF54506">
    <property type="entry name" value="Diaminopimelate epimerase-like"/>
    <property type="match status" value="1"/>
</dbReference>
<dbReference type="Pfam" id="PF02567">
    <property type="entry name" value="PhzC-PhzF"/>
    <property type="match status" value="1"/>
</dbReference>
<dbReference type="GO" id="GO:0005737">
    <property type="term" value="C:cytoplasm"/>
    <property type="evidence" value="ECO:0007669"/>
    <property type="project" value="TreeGrafter"/>
</dbReference>
<evidence type="ECO:0000256" key="1">
    <source>
        <dbReference type="ARBA" id="ARBA00008270"/>
    </source>
</evidence>
<dbReference type="Gene3D" id="3.10.310.10">
    <property type="entry name" value="Diaminopimelate Epimerase, Chain A, domain 1"/>
    <property type="match status" value="2"/>
</dbReference>
<proteinExistence type="inferred from homology"/>
<keyword evidence="2" id="KW-0413">Isomerase</keyword>
<evidence type="ECO:0000256" key="2">
    <source>
        <dbReference type="ARBA" id="ARBA00023235"/>
    </source>
</evidence>
<sequence length="275" mass="31061">MDIYKMSSFSKNEIGGNKAGVVLDADSLDEASMMQIANQVGYSETAFVMKSDMADFKVRFFTPVKEVDLCGHATIAVFNLLKQLNIIKAGIYHQETKAGVLEVKVNDENVYMEQNQPVFYEIISKDHMKHCFNNFMMDYICELPIQVVSTGIKDIMLPIKSLEILLSLEPNLELIKKISDEFNVTGIHAFSLDTYDNNSAHCRNFAPLYGINEESATGTSNGALACYLYKYNNKVNKFTFEQGYVMNEPSEINVEFNLKDNNIERVYVGGKAVRI</sequence>
<protein>
    <submittedName>
        <fullName evidence="4">Phenazine biosynthesis protein PhzF</fullName>
    </submittedName>
</protein>
<feature type="active site" evidence="3">
    <location>
        <position position="44"/>
    </location>
</feature>
<evidence type="ECO:0000313" key="4">
    <source>
        <dbReference type="EMBL" id="GKX31644.1"/>
    </source>
</evidence>
<reference evidence="4" key="1">
    <citation type="submission" date="2022-06" db="EMBL/GenBank/DDBJ databases">
        <title>Vallitalea longa sp. nov., an anaerobic bacterium isolated from marine sediment.</title>
        <authorList>
            <person name="Hirano S."/>
            <person name="Terahara T."/>
            <person name="Mori K."/>
            <person name="Hamada M."/>
            <person name="Matsumoto R."/>
            <person name="Kobayashi T."/>
        </authorList>
    </citation>
    <scope>NUCLEOTIDE SEQUENCE</scope>
    <source>
        <strain evidence="4">SH18-1</strain>
    </source>
</reference>
<dbReference type="PANTHER" id="PTHR13774:SF39">
    <property type="entry name" value="BIOSYNTHESIS PROTEIN, PUTATIVE-RELATED"/>
    <property type="match status" value="1"/>
</dbReference>
<comment type="caution">
    <text evidence="4">The sequence shown here is derived from an EMBL/GenBank/DDBJ whole genome shotgun (WGS) entry which is preliminary data.</text>
</comment>
<accession>A0A9W5YGR7</accession>
<comment type="similarity">
    <text evidence="1">Belongs to the PhzF family.</text>
</comment>
<evidence type="ECO:0000313" key="5">
    <source>
        <dbReference type="Proteomes" id="UP001144256"/>
    </source>
</evidence>
<organism evidence="4 5">
    <name type="scientific">Vallitalea longa</name>
    <dbReference type="NCBI Taxonomy" id="2936439"/>
    <lineage>
        <taxon>Bacteria</taxon>
        <taxon>Bacillati</taxon>
        <taxon>Bacillota</taxon>
        <taxon>Clostridia</taxon>
        <taxon>Lachnospirales</taxon>
        <taxon>Vallitaleaceae</taxon>
        <taxon>Vallitalea</taxon>
    </lineage>
</organism>
<dbReference type="InterPro" id="IPR003719">
    <property type="entry name" value="Phenazine_PhzF-like"/>
</dbReference>
<dbReference type="GO" id="GO:0016853">
    <property type="term" value="F:isomerase activity"/>
    <property type="evidence" value="ECO:0007669"/>
    <property type="project" value="UniProtKB-KW"/>
</dbReference>
<dbReference type="PANTHER" id="PTHR13774">
    <property type="entry name" value="PHENAZINE BIOSYNTHESIS PROTEIN"/>
    <property type="match status" value="1"/>
</dbReference>
<evidence type="ECO:0000256" key="3">
    <source>
        <dbReference type="PIRSR" id="PIRSR016184-1"/>
    </source>
</evidence>
<gene>
    <name evidence="4" type="ORF">SH1V18_41240</name>
</gene>